<accession>I0YQS0</accession>
<keyword evidence="1" id="KW-1133">Transmembrane helix</keyword>
<feature type="transmembrane region" description="Helical" evidence="1">
    <location>
        <begin position="152"/>
        <end position="173"/>
    </location>
</feature>
<evidence type="ECO:0000313" key="3">
    <source>
        <dbReference type="Proteomes" id="UP000007264"/>
    </source>
</evidence>
<dbReference type="Proteomes" id="UP000007264">
    <property type="component" value="Unassembled WGS sequence"/>
</dbReference>
<proteinExistence type="predicted"/>
<keyword evidence="1" id="KW-0812">Transmembrane</keyword>
<comment type="caution">
    <text evidence="2">The sequence shown here is derived from an EMBL/GenBank/DDBJ whole genome shotgun (WGS) entry which is preliminary data.</text>
</comment>
<keyword evidence="3" id="KW-1185">Reference proteome</keyword>
<evidence type="ECO:0000313" key="2">
    <source>
        <dbReference type="EMBL" id="EIE20739.1"/>
    </source>
</evidence>
<dbReference type="KEGG" id="csl:COCSUDRAFT_57303"/>
<dbReference type="PANTHER" id="PTHR21266">
    <property type="entry name" value="IRON-SULFUR DOMAIN CONTAINING PROTEIN"/>
    <property type="match status" value="1"/>
</dbReference>
<dbReference type="PANTHER" id="PTHR21266:SF24">
    <property type="entry name" value="PHEOPHORBIDE A OXYGENASE, CHLOROPLASTIC"/>
    <property type="match status" value="1"/>
</dbReference>
<dbReference type="RefSeq" id="XP_005645283.1">
    <property type="nucleotide sequence ID" value="XM_005645226.1"/>
</dbReference>
<dbReference type="InterPro" id="IPR050584">
    <property type="entry name" value="Cholesterol_7-desaturase"/>
</dbReference>
<organism evidence="2 3">
    <name type="scientific">Coccomyxa subellipsoidea (strain C-169)</name>
    <name type="common">Green microalga</name>
    <dbReference type="NCBI Taxonomy" id="574566"/>
    <lineage>
        <taxon>Eukaryota</taxon>
        <taxon>Viridiplantae</taxon>
        <taxon>Chlorophyta</taxon>
        <taxon>core chlorophytes</taxon>
        <taxon>Trebouxiophyceae</taxon>
        <taxon>Trebouxiophyceae incertae sedis</taxon>
        <taxon>Coccomyxaceae</taxon>
        <taxon>Coccomyxa</taxon>
        <taxon>Coccomyxa subellipsoidea</taxon>
    </lineage>
</organism>
<keyword evidence="1" id="KW-0472">Membrane</keyword>
<name>I0YQS0_COCSC</name>
<dbReference type="GeneID" id="17038718"/>
<sequence length="220" mass="24149">MAVNASRDVPVRWETVRENAFNDPSHDNVLHHGYFIANRSNAQNFLQLAPTWKSHLVFHDILDADIAIQAGVDRNRAQHKKVFTPAAADRQPAAFHQWLKKHGRGAVPFEGSTDAAGGAPGVQMQREQLLDRFLTHTVHCSACRKAYAAMQLLQRLALVAAAVLFFAACAAVSYTGLSAPVMVLGALSAVALAAARRLRNTAQNFVFVDYDEHHISKRSS</sequence>
<evidence type="ECO:0008006" key="4">
    <source>
        <dbReference type="Google" id="ProtNLM"/>
    </source>
</evidence>
<dbReference type="OrthoDB" id="426882at2759"/>
<dbReference type="EMBL" id="AGSI01000014">
    <property type="protein sequence ID" value="EIE20739.1"/>
    <property type="molecule type" value="Genomic_DNA"/>
</dbReference>
<reference evidence="2 3" key="1">
    <citation type="journal article" date="2012" name="Genome Biol.">
        <title>The genome of the polar eukaryotic microalga coccomyxa subellipsoidea reveals traits of cold adaptation.</title>
        <authorList>
            <person name="Blanc G."/>
            <person name="Agarkova I."/>
            <person name="Grimwood J."/>
            <person name="Kuo A."/>
            <person name="Brueggeman A."/>
            <person name="Dunigan D."/>
            <person name="Gurnon J."/>
            <person name="Ladunga I."/>
            <person name="Lindquist E."/>
            <person name="Lucas S."/>
            <person name="Pangilinan J."/>
            <person name="Proschold T."/>
            <person name="Salamov A."/>
            <person name="Schmutz J."/>
            <person name="Weeks D."/>
            <person name="Yamada T."/>
            <person name="Claverie J.M."/>
            <person name="Grigoriev I."/>
            <person name="Van Etten J."/>
            <person name="Lomsadze A."/>
            <person name="Borodovsky M."/>
        </authorList>
    </citation>
    <scope>NUCLEOTIDE SEQUENCE [LARGE SCALE GENOMIC DNA]</scope>
    <source>
        <strain evidence="2 3">C-169</strain>
    </source>
</reference>
<dbReference type="GO" id="GO:0016491">
    <property type="term" value="F:oxidoreductase activity"/>
    <property type="evidence" value="ECO:0007669"/>
    <property type="project" value="TreeGrafter"/>
</dbReference>
<gene>
    <name evidence="2" type="ORF">COCSUDRAFT_57303</name>
</gene>
<protein>
    <recommendedName>
        <fullName evidence="4">Pheophorbide a oxygenase domain-containing protein</fullName>
    </recommendedName>
</protein>
<dbReference type="GO" id="GO:0005737">
    <property type="term" value="C:cytoplasm"/>
    <property type="evidence" value="ECO:0007669"/>
    <property type="project" value="TreeGrafter"/>
</dbReference>
<dbReference type="AlphaFoldDB" id="I0YQS0"/>
<feature type="transmembrane region" description="Helical" evidence="1">
    <location>
        <begin position="179"/>
        <end position="195"/>
    </location>
</feature>
<evidence type="ECO:0000256" key="1">
    <source>
        <dbReference type="SAM" id="Phobius"/>
    </source>
</evidence>